<dbReference type="AlphaFoldDB" id="A0A1C5K4Y9"/>
<reference evidence="2" key="1">
    <citation type="submission" date="2016-06" db="EMBL/GenBank/DDBJ databases">
        <authorList>
            <person name="Varghese N."/>
            <person name="Submissions Spin"/>
        </authorList>
    </citation>
    <scope>NUCLEOTIDE SEQUENCE [LARGE SCALE GENOMIC DNA]</scope>
    <source>
        <strain evidence="2">DSM 43819</strain>
    </source>
</reference>
<organism evidence="1 2">
    <name type="scientific">Micromonospora inositola</name>
    <dbReference type="NCBI Taxonomy" id="47865"/>
    <lineage>
        <taxon>Bacteria</taxon>
        <taxon>Bacillati</taxon>
        <taxon>Actinomycetota</taxon>
        <taxon>Actinomycetes</taxon>
        <taxon>Micromonosporales</taxon>
        <taxon>Micromonosporaceae</taxon>
        <taxon>Micromonospora</taxon>
    </lineage>
</organism>
<dbReference type="EMBL" id="LT607754">
    <property type="protein sequence ID" value="SCG77822.1"/>
    <property type="molecule type" value="Genomic_DNA"/>
</dbReference>
<keyword evidence="1" id="KW-0436">Ligase</keyword>
<keyword evidence="2" id="KW-1185">Reference proteome</keyword>
<gene>
    <name evidence="1" type="ORF">GA0070613_6380</name>
</gene>
<dbReference type="GO" id="GO:0016874">
    <property type="term" value="F:ligase activity"/>
    <property type="evidence" value="ECO:0007669"/>
    <property type="project" value="UniProtKB-KW"/>
</dbReference>
<evidence type="ECO:0000313" key="2">
    <source>
        <dbReference type="Proteomes" id="UP000198221"/>
    </source>
</evidence>
<sequence>MLSERFGVEVELAGLSLDAAREAVHTRLAGGYDRLGRVWRVELDGSVPDGFELISPPLHFDDLPLLQEIFRRLRQAGAHSASGAGVHVHVDAGTLSAAQITSLINLYSSHSRLLLQMLDVDSGRRLLYCQPIERFAETLATRKPTTMEQLKHIWYQVADALDEEVTRFNSSRYTELNLNSLFVRNTVEFRAFRSTNHAGKLKSFAILALAFVAHARSYAGVYPLQPVVIADETSARQAAADLFELLGLSGSDFKNTRQHFLSAIAQHHHRRSERGSSRLSFAALGMSFEGGSYADLLDEIWDSGFFNNGQLDDFLTRIRKRRWSLTEKPWIAQTSMPVDDYDRYSKRVLQLFERYGIGQITYETPEASATAP</sequence>
<dbReference type="RefSeq" id="WP_157746611.1">
    <property type="nucleotide sequence ID" value="NZ_LT607754.1"/>
</dbReference>
<dbReference type="InterPro" id="IPR022025">
    <property type="entry name" value="Amidoligase_2"/>
</dbReference>
<name>A0A1C5K4Y9_9ACTN</name>
<dbReference type="OrthoDB" id="4761717at2"/>
<dbReference type="Pfam" id="PF12224">
    <property type="entry name" value="Amidoligase_2"/>
    <property type="match status" value="1"/>
</dbReference>
<proteinExistence type="predicted"/>
<protein>
    <submittedName>
        <fullName evidence="1">Putative amidoligase enzyme</fullName>
    </submittedName>
</protein>
<accession>A0A1C5K4Y9</accession>
<dbReference type="Proteomes" id="UP000198221">
    <property type="component" value="Chromosome I"/>
</dbReference>
<evidence type="ECO:0000313" key="1">
    <source>
        <dbReference type="EMBL" id="SCG77822.1"/>
    </source>
</evidence>